<sequence length="198" mass="22070">MSDPPLYSLALMPKRLGYPLYRPSPPSDLPEHVRRSGTQIGDVGVVCSDGSFDPIFNICRTENDPANRFGVPISFAPLVVRPEDIRTQVQFHPPGSVISNVIETRKLFKDHGQPDAVVEDSTNSKQRALLLLPDGASSWDLHRSHTFRDFALKHAQNWYAFVNDTLQRMVGSSDLYLVTGVTKCASWRITTVDNCSNS</sequence>
<feature type="non-terminal residue" evidence="1">
    <location>
        <position position="198"/>
    </location>
</feature>
<keyword evidence="2" id="KW-1185">Reference proteome</keyword>
<dbReference type="Proteomes" id="UP001218188">
    <property type="component" value="Unassembled WGS sequence"/>
</dbReference>
<organism evidence="1 2">
    <name type="scientific">Mycena alexandri</name>
    <dbReference type="NCBI Taxonomy" id="1745969"/>
    <lineage>
        <taxon>Eukaryota</taxon>
        <taxon>Fungi</taxon>
        <taxon>Dikarya</taxon>
        <taxon>Basidiomycota</taxon>
        <taxon>Agaricomycotina</taxon>
        <taxon>Agaricomycetes</taxon>
        <taxon>Agaricomycetidae</taxon>
        <taxon>Agaricales</taxon>
        <taxon>Marasmiineae</taxon>
        <taxon>Mycenaceae</taxon>
        <taxon>Mycena</taxon>
    </lineage>
</organism>
<dbReference type="AlphaFoldDB" id="A0AAD6TC88"/>
<accession>A0AAD6TC88</accession>
<name>A0AAD6TC88_9AGAR</name>
<proteinExistence type="predicted"/>
<protein>
    <submittedName>
        <fullName evidence="1">Uncharacterized protein</fullName>
    </submittedName>
</protein>
<evidence type="ECO:0000313" key="1">
    <source>
        <dbReference type="EMBL" id="KAJ7041688.1"/>
    </source>
</evidence>
<comment type="caution">
    <text evidence="1">The sequence shown here is derived from an EMBL/GenBank/DDBJ whole genome shotgun (WGS) entry which is preliminary data.</text>
</comment>
<gene>
    <name evidence="1" type="ORF">C8F04DRAFT_946822</name>
</gene>
<evidence type="ECO:0000313" key="2">
    <source>
        <dbReference type="Proteomes" id="UP001218188"/>
    </source>
</evidence>
<dbReference type="EMBL" id="JARJCM010000015">
    <property type="protein sequence ID" value="KAJ7041688.1"/>
    <property type="molecule type" value="Genomic_DNA"/>
</dbReference>
<reference evidence="1" key="1">
    <citation type="submission" date="2023-03" db="EMBL/GenBank/DDBJ databases">
        <title>Massive genome expansion in bonnet fungi (Mycena s.s.) driven by repeated elements and novel gene families across ecological guilds.</title>
        <authorList>
            <consortium name="Lawrence Berkeley National Laboratory"/>
            <person name="Harder C.B."/>
            <person name="Miyauchi S."/>
            <person name="Viragh M."/>
            <person name="Kuo A."/>
            <person name="Thoen E."/>
            <person name="Andreopoulos B."/>
            <person name="Lu D."/>
            <person name="Skrede I."/>
            <person name="Drula E."/>
            <person name="Henrissat B."/>
            <person name="Morin E."/>
            <person name="Kohler A."/>
            <person name="Barry K."/>
            <person name="LaButti K."/>
            <person name="Morin E."/>
            <person name="Salamov A."/>
            <person name="Lipzen A."/>
            <person name="Mereny Z."/>
            <person name="Hegedus B."/>
            <person name="Baldrian P."/>
            <person name="Stursova M."/>
            <person name="Weitz H."/>
            <person name="Taylor A."/>
            <person name="Grigoriev I.V."/>
            <person name="Nagy L.G."/>
            <person name="Martin F."/>
            <person name="Kauserud H."/>
        </authorList>
    </citation>
    <scope>NUCLEOTIDE SEQUENCE</scope>
    <source>
        <strain evidence="1">CBHHK200</strain>
    </source>
</reference>